<dbReference type="AlphaFoldDB" id="A0A6P3Y3Q7"/>
<comment type="function">
    <text evidence="9">Odorant receptor which mediates acceptance or avoidance behavior, depending on its substrates. The odorant receptor repertoire encodes a large collection of odor stimuli that vary widely in identity, intensity, and duration. May form a complex with Orco to form odorant-sensing units, providing sensitive and prolonged odorant signaling and calcium permeability.</text>
</comment>
<dbReference type="PANTHER" id="PTHR21137:SF37">
    <property type="entry name" value="ODORANT RECEPTOR 46A, ISOFORM B-RELATED"/>
    <property type="match status" value="1"/>
</dbReference>
<comment type="similarity">
    <text evidence="10">Belongs to the insect chemoreceptor superfamily. Heteromeric odorant receptor channel (TC 1.A.69) family. Or2a subfamily.</text>
</comment>
<evidence type="ECO:0000313" key="14">
    <source>
        <dbReference type="RefSeq" id="XP_014485495.1"/>
    </source>
</evidence>
<organism evidence="13 14">
    <name type="scientific">Dinoponera quadriceps</name>
    <name type="common">South American ant</name>
    <dbReference type="NCBI Taxonomy" id="609295"/>
    <lineage>
        <taxon>Eukaryota</taxon>
        <taxon>Metazoa</taxon>
        <taxon>Ecdysozoa</taxon>
        <taxon>Arthropoda</taxon>
        <taxon>Hexapoda</taxon>
        <taxon>Insecta</taxon>
        <taxon>Pterygota</taxon>
        <taxon>Neoptera</taxon>
        <taxon>Endopterygota</taxon>
        <taxon>Hymenoptera</taxon>
        <taxon>Apocrita</taxon>
        <taxon>Aculeata</taxon>
        <taxon>Formicoidea</taxon>
        <taxon>Formicidae</taxon>
        <taxon>Ponerinae</taxon>
        <taxon>Ponerini</taxon>
        <taxon>Dinoponera</taxon>
    </lineage>
</organism>
<dbReference type="Pfam" id="PF02949">
    <property type="entry name" value="7tm_6"/>
    <property type="match status" value="1"/>
</dbReference>
<accession>A0A6P3Y3Q7</accession>
<evidence type="ECO:0000256" key="5">
    <source>
        <dbReference type="ARBA" id="ARBA00022989"/>
    </source>
</evidence>
<proteinExistence type="inferred from homology"/>
<reference evidence="14" key="1">
    <citation type="submission" date="2025-08" db="UniProtKB">
        <authorList>
            <consortium name="RefSeq"/>
        </authorList>
    </citation>
    <scope>IDENTIFICATION</scope>
</reference>
<dbReference type="InterPro" id="IPR004117">
    <property type="entry name" value="7tm6_olfct_rcpt"/>
</dbReference>
<evidence type="ECO:0000256" key="6">
    <source>
        <dbReference type="ARBA" id="ARBA00023136"/>
    </source>
</evidence>
<dbReference type="OrthoDB" id="6597368at2759"/>
<evidence type="ECO:0000256" key="12">
    <source>
        <dbReference type="RuleBase" id="RU351113"/>
    </source>
</evidence>
<dbReference type="Proteomes" id="UP000515204">
    <property type="component" value="Unplaced"/>
</dbReference>
<feature type="transmembrane region" description="Helical" evidence="12">
    <location>
        <begin position="123"/>
        <end position="144"/>
    </location>
</feature>
<dbReference type="GO" id="GO:0007165">
    <property type="term" value="P:signal transduction"/>
    <property type="evidence" value="ECO:0007669"/>
    <property type="project" value="UniProtKB-KW"/>
</dbReference>
<evidence type="ECO:0000256" key="2">
    <source>
        <dbReference type="ARBA" id="ARBA00022606"/>
    </source>
</evidence>
<keyword evidence="5 12" id="KW-1133">Transmembrane helix</keyword>
<feature type="transmembrane region" description="Helical" evidence="12">
    <location>
        <begin position="252"/>
        <end position="280"/>
    </location>
</feature>
<keyword evidence="6 12" id="KW-0472">Membrane</keyword>
<dbReference type="PANTHER" id="PTHR21137">
    <property type="entry name" value="ODORANT RECEPTOR"/>
    <property type="match status" value="1"/>
</dbReference>
<evidence type="ECO:0000256" key="11">
    <source>
        <dbReference type="ARBA" id="ARBA00038679"/>
    </source>
</evidence>
<name>A0A6P3Y3Q7_DINQU</name>
<dbReference type="GO" id="GO:0004984">
    <property type="term" value="F:olfactory receptor activity"/>
    <property type="evidence" value="ECO:0007669"/>
    <property type="project" value="InterPro"/>
</dbReference>
<feature type="transmembrane region" description="Helical" evidence="12">
    <location>
        <begin position="67"/>
        <end position="85"/>
    </location>
</feature>
<feature type="transmembrane region" description="Helical" evidence="12">
    <location>
        <begin position="164"/>
        <end position="187"/>
    </location>
</feature>
<gene>
    <name evidence="14" type="primary">LOC106750007</name>
</gene>
<comment type="caution">
    <text evidence="12">Lacks conserved residue(s) required for the propagation of feature annotation.</text>
</comment>
<keyword evidence="13" id="KW-1185">Reference proteome</keyword>
<evidence type="ECO:0000256" key="1">
    <source>
        <dbReference type="ARBA" id="ARBA00004141"/>
    </source>
</evidence>
<evidence type="ECO:0000313" key="13">
    <source>
        <dbReference type="Proteomes" id="UP000515204"/>
    </source>
</evidence>
<comment type="subunit">
    <text evidence="11">Interacts with Orco. Complexes exist early in the endomembrane system in olfactory sensory neurons (OSNs), coupling these complexes to the conserved ciliary trafficking pathway.</text>
</comment>
<keyword evidence="3 12" id="KW-0812">Transmembrane</keyword>
<evidence type="ECO:0000256" key="7">
    <source>
        <dbReference type="ARBA" id="ARBA00023170"/>
    </source>
</evidence>
<feature type="transmembrane region" description="Helical" evidence="12">
    <location>
        <begin position="32"/>
        <end position="52"/>
    </location>
</feature>
<feature type="transmembrane region" description="Helical" evidence="12">
    <location>
        <begin position="292"/>
        <end position="313"/>
    </location>
</feature>
<comment type="subcellular location">
    <subcellularLocation>
        <location evidence="12">Cell membrane</location>
        <topology evidence="12">Multi-pass membrane protein</topology>
    </subcellularLocation>
    <subcellularLocation>
        <location evidence="1">Membrane</location>
        <topology evidence="1">Multi-pass membrane protein</topology>
    </subcellularLocation>
</comment>
<dbReference type="GO" id="GO:0005549">
    <property type="term" value="F:odorant binding"/>
    <property type="evidence" value="ECO:0007669"/>
    <property type="project" value="InterPro"/>
</dbReference>
<evidence type="ECO:0000256" key="10">
    <source>
        <dbReference type="ARBA" id="ARBA00037946"/>
    </source>
</evidence>
<evidence type="ECO:0000256" key="3">
    <source>
        <dbReference type="ARBA" id="ARBA00022692"/>
    </source>
</evidence>
<keyword evidence="8 12" id="KW-0807">Transducer</keyword>
<evidence type="ECO:0000256" key="4">
    <source>
        <dbReference type="ARBA" id="ARBA00022725"/>
    </source>
</evidence>
<protein>
    <recommendedName>
        <fullName evidence="12">Odorant receptor</fullName>
    </recommendedName>
</protein>
<evidence type="ECO:0000256" key="9">
    <source>
        <dbReference type="ARBA" id="ARBA00037764"/>
    </source>
</evidence>
<keyword evidence="2 12" id="KW-0716">Sensory transduction</keyword>
<sequence length="383" mass="44382">MHILPVSFALFTYTGYWRPVYWPVNSIKYWMYNVYTSFMFTLLQSFVVYGLVDTLLSDSLQEFVDKLYLFLSVFGVSIKLVHLFIRRRQIIGLGEMLLKENCIPRDADEASIQKKFDRNARQVAIGCEILNEFCAFMATFAQFYPFLKTRTLPVYNWAPFDLSSLAAFVSMLIYQSVALCLCANSSVAHETLIAGMMIQICAQFEILCHRAHILPTLLMGAEKKSVSEQDLRARERLIIRDLIQHHLYVYKFAYTVNAVFTLMLFIQFSLSSFVLCMSVYKVSHMESLLTFHFAYTFSYLASMLIQLFLYCWYGNEVTLKSAEVRNAVYEMNWTTLRVRVMKDLTIIMMRASKPFRMSSGHMVTLTTDSFTSVSILEIILSRG</sequence>
<dbReference type="KEGG" id="dqu:106750007"/>
<keyword evidence="7 12" id="KW-0675">Receptor</keyword>
<evidence type="ECO:0000256" key="8">
    <source>
        <dbReference type="ARBA" id="ARBA00023224"/>
    </source>
</evidence>
<dbReference type="RefSeq" id="XP_014485495.1">
    <property type="nucleotide sequence ID" value="XM_014630009.1"/>
</dbReference>
<keyword evidence="4 12" id="KW-0552">Olfaction</keyword>
<dbReference type="GO" id="GO:0005886">
    <property type="term" value="C:plasma membrane"/>
    <property type="evidence" value="ECO:0007669"/>
    <property type="project" value="UniProtKB-SubCell"/>
</dbReference>
<dbReference type="GeneID" id="106750007"/>